<proteinExistence type="predicted"/>
<dbReference type="AlphaFoldDB" id="A0A3M5RW66"/>
<dbReference type="Proteomes" id="UP000274212">
    <property type="component" value="Unassembled WGS sequence"/>
</dbReference>
<name>A0A3M5RW66_9PSED</name>
<comment type="caution">
    <text evidence="2">The sequence shown here is derived from an EMBL/GenBank/DDBJ whole genome shotgun (WGS) entry which is preliminary data.</text>
</comment>
<accession>A0A3M5RW66</accession>
<reference evidence="2 3" key="1">
    <citation type="submission" date="2018-08" db="EMBL/GenBank/DDBJ databases">
        <title>Recombination of ecologically and evolutionarily significant loci maintains genetic cohesion in the Pseudomonas syringae species complex.</title>
        <authorList>
            <person name="Dillon M."/>
            <person name="Thakur S."/>
            <person name="Almeida R.N.D."/>
            <person name="Weir B.S."/>
            <person name="Guttman D.S."/>
        </authorList>
    </citation>
    <scope>NUCLEOTIDE SEQUENCE [LARGE SCALE GENOMIC DNA]</scope>
    <source>
        <strain evidence="2 3">ICMP 9829</strain>
    </source>
</reference>
<evidence type="ECO:0000313" key="2">
    <source>
        <dbReference type="EMBL" id="RMU12754.1"/>
    </source>
</evidence>
<evidence type="ECO:0000313" key="3">
    <source>
        <dbReference type="Proteomes" id="UP000274212"/>
    </source>
</evidence>
<protein>
    <submittedName>
        <fullName evidence="2">Uncharacterized protein</fullName>
    </submittedName>
</protein>
<feature type="region of interest" description="Disordered" evidence="1">
    <location>
        <begin position="1"/>
        <end position="31"/>
    </location>
</feature>
<dbReference type="EMBL" id="RBTT01000010">
    <property type="protein sequence ID" value="RMU12754.1"/>
    <property type="molecule type" value="Genomic_DNA"/>
</dbReference>
<gene>
    <name evidence="2" type="ORF">ALP36_200164</name>
</gene>
<organism evidence="2 3">
    <name type="scientific">Pseudomonas syringae pv. coriandricola</name>
    <dbReference type="NCBI Taxonomy" id="264453"/>
    <lineage>
        <taxon>Bacteria</taxon>
        <taxon>Pseudomonadati</taxon>
        <taxon>Pseudomonadota</taxon>
        <taxon>Gammaproteobacteria</taxon>
        <taxon>Pseudomonadales</taxon>
        <taxon>Pseudomonadaceae</taxon>
        <taxon>Pseudomonas</taxon>
    </lineage>
</organism>
<sequence>MIVAGRNRTSRRRTMPSSRLKQPLAHPNTRSGWPCRLMIVIRLDCLPDDSVTVVRPLPGTKRKSCGLRDLDVTLIASPTGCLIQAAAPVVGTPNQSFWMY</sequence>
<evidence type="ECO:0000256" key="1">
    <source>
        <dbReference type="SAM" id="MobiDB-lite"/>
    </source>
</evidence>